<dbReference type="Proteomes" id="UP001566132">
    <property type="component" value="Unassembled WGS sequence"/>
</dbReference>
<sequence length="101" mass="11432">MNNFRWASKACFNPFKKNPSCASKANDLRPFPKKDIWKFSEADENCKLCSGCRKRVALYEPPVNSSDIDVLSQVSLKSSPSSNFSDSLQNFNDQSLETFLN</sequence>
<name>A0ABD1E863_HYPHA</name>
<organism evidence="1 2">
    <name type="scientific">Hypothenemus hampei</name>
    <name type="common">Coffee berry borer</name>
    <dbReference type="NCBI Taxonomy" id="57062"/>
    <lineage>
        <taxon>Eukaryota</taxon>
        <taxon>Metazoa</taxon>
        <taxon>Ecdysozoa</taxon>
        <taxon>Arthropoda</taxon>
        <taxon>Hexapoda</taxon>
        <taxon>Insecta</taxon>
        <taxon>Pterygota</taxon>
        <taxon>Neoptera</taxon>
        <taxon>Endopterygota</taxon>
        <taxon>Coleoptera</taxon>
        <taxon>Polyphaga</taxon>
        <taxon>Cucujiformia</taxon>
        <taxon>Curculionidae</taxon>
        <taxon>Scolytinae</taxon>
        <taxon>Hypothenemus</taxon>
    </lineage>
</organism>
<comment type="caution">
    <text evidence="1">The sequence shown here is derived from an EMBL/GenBank/DDBJ whole genome shotgun (WGS) entry which is preliminary data.</text>
</comment>
<keyword evidence="2" id="KW-1185">Reference proteome</keyword>
<protein>
    <submittedName>
        <fullName evidence="1">Uncharacterized protein</fullName>
    </submittedName>
</protein>
<evidence type="ECO:0000313" key="2">
    <source>
        <dbReference type="Proteomes" id="UP001566132"/>
    </source>
</evidence>
<evidence type="ECO:0000313" key="1">
    <source>
        <dbReference type="EMBL" id="KAL1490854.1"/>
    </source>
</evidence>
<dbReference type="EMBL" id="JBDJPC010000009">
    <property type="protein sequence ID" value="KAL1490854.1"/>
    <property type="molecule type" value="Genomic_DNA"/>
</dbReference>
<reference evidence="1 2" key="1">
    <citation type="submission" date="2024-05" db="EMBL/GenBank/DDBJ databases">
        <title>Genetic variation in Jamaican populations of the coffee berry borer (Hypothenemus hampei).</title>
        <authorList>
            <person name="Errbii M."/>
            <person name="Myrie A."/>
        </authorList>
    </citation>
    <scope>NUCLEOTIDE SEQUENCE [LARGE SCALE GENOMIC DNA]</scope>
    <source>
        <strain evidence="1">JA-Hopewell-2020-01-JO</strain>
        <tissue evidence="1">Whole body</tissue>
    </source>
</reference>
<dbReference type="AlphaFoldDB" id="A0ABD1E863"/>
<proteinExistence type="predicted"/>
<accession>A0ABD1E863</accession>
<gene>
    <name evidence="1" type="ORF">ABEB36_011539</name>
</gene>